<evidence type="ECO:0000313" key="1">
    <source>
        <dbReference type="EMBL" id="JAE18348.1"/>
    </source>
</evidence>
<dbReference type="Gene3D" id="1.20.272.10">
    <property type="match status" value="1"/>
</dbReference>
<organism evidence="1">
    <name type="scientific">Arundo donax</name>
    <name type="common">Giant reed</name>
    <name type="synonym">Donax arundinaceus</name>
    <dbReference type="NCBI Taxonomy" id="35708"/>
    <lineage>
        <taxon>Eukaryota</taxon>
        <taxon>Viridiplantae</taxon>
        <taxon>Streptophyta</taxon>
        <taxon>Embryophyta</taxon>
        <taxon>Tracheophyta</taxon>
        <taxon>Spermatophyta</taxon>
        <taxon>Magnoliopsida</taxon>
        <taxon>Liliopsida</taxon>
        <taxon>Poales</taxon>
        <taxon>Poaceae</taxon>
        <taxon>PACMAD clade</taxon>
        <taxon>Arundinoideae</taxon>
        <taxon>Arundineae</taxon>
        <taxon>Arundo</taxon>
    </lineage>
</organism>
<reference evidence="1" key="1">
    <citation type="submission" date="2014-09" db="EMBL/GenBank/DDBJ databases">
        <authorList>
            <person name="Magalhaes I.L.F."/>
            <person name="Oliveira U."/>
            <person name="Santos F.R."/>
            <person name="Vidigal T.H.D.A."/>
            <person name="Brescovit A.D."/>
            <person name="Santos A.J."/>
        </authorList>
    </citation>
    <scope>NUCLEOTIDE SEQUENCE</scope>
    <source>
        <tissue evidence="1">Shoot tissue taken approximately 20 cm above the soil surface</tissue>
    </source>
</reference>
<protein>
    <submittedName>
        <fullName evidence="1">Uncharacterized protein</fullName>
    </submittedName>
</protein>
<proteinExistence type="predicted"/>
<reference evidence="1" key="2">
    <citation type="journal article" date="2015" name="Data Brief">
        <title>Shoot transcriptome of the giant reed, Arundo donax.</title>
        <authorList>
            <person name="Barrero R.A."/>
            <person name="Guerrero F.D."/>
            <person name="Moolhuijzen P."/>
            <person name="Goolsby J.A."/>
            <person name="Tidwell J."/>
            <person name="Bellgard S.E."/>
            <person name="Bellgard M.I."/>
        </authorList>
    </citation>
    <scope>NUCLEOTIDE SEQUENCE</scope>
    <source>
        <tissue evidence="1">Shoot tissue taken approximately 20 cm above the soil surface</tissue>
    </source>
</reference>
<dbReference type="EMBL" id="GBRH01179548">
    <property type="protein sequence ID" value="JAE18348.1"/>
    <property type="molecule type" value="Transcribed_RNA"/>
</dbReference>
<accession>A0A0A9GCD0</accession>
<name>A0A0A9GCD0_ARUDO</name>
<sequence length="62" mass="7205">MEEPSPKQLFVIRGKIRKLIEHDVSPHFIFGHLVAELKRDKDEEFQHSIDELALDLNHSASL</sequence>
<dbReference type="AlphaFoldDB" id="A0A0A9GCD0"/>